<keyword evidence="2" id="KW-0732">Signal</keyword>
<dbReference type="PANTHER" id="PTHR30373:SF2">
    <property type="entry name" value="UPF0603 PROTEIN YGCG"/>
    <property type="match status" value="1"/>
</dbReference>
<dbReference type="RefSeq" id="WP_148074378.1">
    <property type="nucleotide sequence ID" value="NZ_CP042913.1"/>
</dbReference>
<keyword evidence="5" id="KW-1185">Reference proteome</keyword>
<keyword evidence="1" id="KW-1133">Transmembrane helix</keyword>
<organism evidence="4 5">
    <name type="scientific">Bythopirellula goksoeyrii</name>
    <dbReference type="NCBI Taxonomy" id="1400387"/>
    <lineage>
        <taxon>Bacteria</taxon>
        <taxon>Pseudomonadati</taxon>
        <taxon>Planctomycetota</taxon>
        <taxon>Planctomycetia</taxon>
        <taxon>Pirellulales</taxon>
        <taxon>Lacipirellulaceae</taxon>
        <taxon>Bythopirellula</taxon>
    </lineage>
</organism>
<evidence type="ECO:0000259" key="3">
    <source>
        <dbReference type="Pfam" id="PF04536"/>
    </source>
</evidence>
<sequence precursor="true">MKTEFLWSLVVLVMLSSLGVAQEEPPAAVGAEQGLAQQKNYAPYPEPDSGYVTDLAGLLPPEEEEQIEQWLWDVEAKTGVEIAVVIINSIKDYPGSANDSIESFATGLFDKYGIGNLPKDDGVLLLVARNDREARIELGKSYGRSRDADAVAIMDGRIIPQFKEDRYNKGIIEGVRGLMAEFAGVRVGVNWQLIALIVAIPIVGAIAFSLFKSGKRGWGWVCVGILIILVLAVLRILAILVKSSDSSGSWSSGGFGGGFGGGSSGGGGATGSW</sequence>
<accession>A0A5B9QGA1</accession>
<evidence type="ECO:0000256" key="2">
    <source>
        <dbReference type="SAM" id="SignalP"/>
    </source>
</evidence>
<feature type="domain" description="TPM" evidence="3">
    <location>
        <begin position="52"/>
        <end position="180"/>
    </location>
</feature>
<keyword evidence="1" id="KW-0812">Transmembrane</keyword>
<feature type="chain" id="PRO_5023058476" description="TPM domain-containing protein" evidence="2">
    <location>
        <begin position="22"/>
        <end position="273"/>
    </location>
</feature>
<dbReference type="KEGG" id="bgok:Pr1d_32540"/>
<dbReference type="Proteomes" id="UP000323917">
    <property type="component" value="Chromosome"/>
</dbReference>
<feature type="transmembrane region" description="Helical" evidence="1">
    <location>
        <begin position="191"/>
        <end position="211"/>
    </location>
</feature>
<dbReference type="OrthoDB" id="9810918at2"/>
<dbReference type="PANTHER" id="PTHR30373">
    <property type="entry name" value="UPF0603 PROTEIN YGCG"/>
    <property type="match status" value="1"/>
</dbReference>
<name>A0A5B9QGA1_9BACT</name>
<feature type="signal peptide" evidence="2">
    <location>
        <begin position="1"/>
        <end position="21"/>
    </location>
</feature>
<reference evidence="4 5" key="1">
    <citation type="submission" date="2019-08" db="EMBL/GenBank/DDBJ databases">
        <title>Deep-cultivation of Planctomycetes and their phenomic and genomic characterization uncovers novel biology.</title>
        <authorList>
            <person name="Wiegand S."/>
            <person name="Jogler M."/>
            <person name="Boedeker C."/>
            <person name="Pinto D."/>
            <person name="Vollmers J."/>
            <person name="Rivas-Marin E."/>
            <person name="Kohn T."/>
            <person name="Peeters S.H."/>
            <person name="Heuer A."/>
            <person name="Rast P."/>
            <person name="Oberbeckmann S."/>
            <person name="Bunk B."/>
            <person name="Jeske O."/>
            <person name="Meyerdierks A."/>
            <person name="Storesund J.E."/>
            <person name="Kallscheuer N."/>
            <person name="Luecker S."/>
            <person name="Lage O.M."/>
            <person name="Pohl T."/>
            <person name="Merkel B.J."/>
            <person name="Hornburger P."/>
            <person name="Mueller R.-W."/>
            <person name="Bruemmer F."/>
            <person name="Labrenz M."/>
            <person name="Spormann A.M."/>
            <person name="Op den Camp H."/>
            <person name="Overmann J."/>
            <person name="Amann R."/>
            <person name="Jetten M.S.M."/>
            <person name="Mascher T."/>
            <person name="Medema M.H."/>
            <person name="Devos D.P."/>
            <person name="Kaster A.-K."/>
            <person name="Ovreas L."/>
            <person name="Rohde M."/>
            <person name="Galperin M.Y."/>
            <person name="Jogler C."/>
        </authorList>
    </citation>
    <scope>NUCLEOTIDE SEQUENCE [LARGE SCALE GENOMIC DNA]</scope>
    <source>
        <strain evidence="4 5">Pr1d</strain>
    </source>
</reference>
<dbReference type="AlphaFoldDB" id="A0A5B9QGA1"/>
<evidence type="ECO:0000256" key="1">
    <source>
        <dbReference type="SAM" id="Phobius"/>
    </source>
</evidence>
<evidence type="ECO:0000313" key="4">
    <source>
        <dbReference type="EMBL" id="QEG35946.1"/>
    </source>
</evidence>
<dbReference type="Gene3D" id="3.10.310.50">
    <property type="match status" value="1"/>
</dbReference>
<gene>
    <name evidence="4" type="ORF">Pr1d_32540</name>
</gene>
<dbReference type="Pfam" id="PF04536">
    <property type="entry name" value="TPM_phosphatase"/>
    <property type="match status" value="1"/>
</dbReference>
<dbReference type="EMBL" id="CP042913">
    <property type="protein sequence ID" value="QEG35946.1"/>
    <property type="molecule type" value="Genomic_DNA"/>
</dbReference>
<feature type="transmembrane region" description="Helical" evidence="1">
    <location>
        <begin position="218"/>
        <end position="241"/>
    </location>
</feature>
<keyword evidence="1" id="KW-0472">Membrane</keyword>
<dbReference type="InterPro" id="IPR007621">
    <property type="entry name" value="TPM_dom"/>
</dbReference>
<protein>
    <recommendedName>
        <fullName evidence="3">TPM domain-containing protein</fullName>
    </recommendedName>
</protein>
<evidence type="ECO:0000313" key="5">
    <source>
        <dbReference type="Proteomes" id="UP000323917"/>
    </source>
</evidence>
<proteinExistence type="predicted"/>